<dbReference type="InterPro" id="IPR032623">
    <property type="entry name" value="FecR_N"/>
</dbReference>
<evidence type="ECO:0000259" key="1">
    <source>
        <dbReference type="Pfam" id="PF04773"/>
    </source>
</evidence>
<evidence type="ECO:0000313" key="4">
    <source>
        <dbReference type="Proteomes" id="UP000255125"/>
    </source>
</evidence>
<protein>
    <submittedName>
        <fullName evidence="3">Protein FecR</fullName>
    </submittedName>
</protein>
<evidence type="ECO:0000259" key="2">
    <source>
        <dbReference type="Pfam" id="PF16220"/>
    </source>
</evidence>
<name>A0A379ICY5_PSEFL</name>
<organism evidence="3 4">
    <name type="scientific">Pseudomonas fluorescens</name>
    <dbReference type="NCBI Taxonomy" id="294"/>
    <lineage>
        <taxon>Bacteria</taxon>
        <taxon>Pseudomonadati</taxon>
        <taxon>Pseudomonadota</taxon>
        <taxon>Gammaproteobacteria</taxon>
        <taxon>Pseudomonadales</taxon>
        <taxon>Pseudomonadaceae</taxon>
        <taxon>Pseudomonas</taxon>
    </lineage>
</organism>
<dbReference type="PIRSF" id="PIRSF018266">
    <property type="entry name" value="FecR"/>
    <property type="match status" value="1"/>
</dbReference>
<dbReference type="Proteomes" id="UP000255125">
    <property type="component" value="Unassembled WGS sequence"/>
</dbReference>
<feature type="domain" description="FecR N-terminal" evidence="2">
    <location>
        <begin position="13"/>
        <end position="54"/>
    </location>
</feature>
<dbReference type="PANTHER" id="PTHR30273:SF2">
    <property type="entry name" value="PROTEIN FECR"/>
    <property type="match status" value="1"/>
</dbReference>
<dbReference type="EMBL" id="UGUS01000002">
    <property type="protein sequence ID" value="SUD30648.1"/>
    <property type="molecule type" value="Genomic_DNA"/>
</dbReference>
<dbReference type="KEGG" id="pfn:HZ99_02130"/>
<proteinExistence type="predicted"/>
<dbReference type="InterPro" id="IPR006860">
    <property type="entry name" value="FecR"/>
</dbReference>
<gene>
    <name evidence="3" type="primary">fecR5</name>
    <name evidence="3" type="ORF">NCTC10392_02570</name>
</gene>
<dbReference type="GO" id="GO:0016989">
    <property type="term" value="F:sigma factor antagonist activity"/>
    <property type="evidence" value="ECO:0007669"/>
    <property type="project" value="TreeGrafter"/>
</dbReference>
<reference evidence="3 4" key="1">
    <citation type="submission" date="2018-06" db="EMBL/GenBank/DDBJ databases">
        <authorList>
            <consortium name="Pathogen Informatics"/>
            <person name="Doyle S."/>
        </authorList>
    </citation>
    <scope>NUCLEOTIDE SEQUENCE [LARGE SCALE GENOMIC DNA]</scope>
    <source>
        <strain evidence="3 4">NCTC10392</strain>
    </source>
</reference>
<dbReference type="Gene3D" id="2.60.120.1440">
    <property type="match status" value="1"/>
</dbReference>
<dbReference type="Pfam" id="PF04773">
    <property type="entry name" value="FecR"/>
    <property type="match status" value="1"/>
</dbReference>
<dbReference type="RefSeq" id="WP_038440981.1">
    <property type="nucleotide sequence ID" value="NZ_CP008896.1"/>
</dbReference>
<dbReference type="Pfam" id="PF16220">
    <property type="entry name" value="DUF4880"/>
    <property type="match status" value="1"/>
</dbReference>
<dbReference type="AlphaFoldDB" id="A0A379ICY5"/>
<feature type="domain" description="FecR protein" evidence="1">
    <location>
        <begin position="116"/>
        <end position="206"/>
    </location>
</feature>
<sequence length="321" mass="35218">MNGTAVAPPIRETAIDWIVRLQSGMMSPADHLALQHWRQASAEHEYAWQRVASLPLRLQPGANLLADVTARRALESAGADPARRRQVLKCLLGVGLLAGLSWQGAESTLVRTAFATYRTATGERRRWTLADGSSLWLNTASAVSLDLTAQLRRVQLIEGEVALDARLESRPLQLVTPDALLSSQDANLLVRHDQQGTWITVLRGLVDVSSPRAPSSMAVAAGWQTRVDRQGVSAPRPTDGFLAQAWLRGILPAERMRLDVLLAELSRYRPGVLRCSEQVAALRVTGSFQLDDTDAALALVAHALPVRIERRTRYWVTVVPV</sequence>
<evidence type="ECO:0000313" key="3">
    <source>
        <dbReference type="EMBL" id="SUD30648.1"/>
    </source>
</evidence>
<dbReference type="InterPro" id="IPR012373">
    <property type="entry name" value="Ferrdict_sens_TM"/>
</dbReference>
<dbReference type="OrthoDB" id="1099576at2"/>
<accession>A0A379ICY5</accession>
<dbReference type="PANTHER" id="PTHR30273">
    <property type="entry name" value="PERIPLASMIC SIGNAL SENSOR AND SIGMA FACTOR ACTIVATOR FECR-RELATED"/>
    <property type="match status" value="1"/>
</dbReference>